<dbReference type="InterPro" id="IPR029044">
    <property type="entry name" value="Nucleotide-diphossugar_trans"/>
</dbReference>
<sequence>MSARPDLRLPPLKYLAAGIVSLVVLFHLAAVHKSDAYARHASVDALRSRLGLSSDGMPVASFRQDDALAAPHRAGGADWDAHGAGNSTRANAAFVILARNSDVWEILGSIRGIEDRFNRKYNYPYVFLNDEPFNDEFKRHTSAIASGPCSYGLVPREHWEEPEWIDESKAAEERKKMADAGVIYGDSRGYRRMCRYQSGYFFRHPLLDTYDYYWRIEPSVKFYCDIDYDPFRYMADNKKKYGWTVSLYEYEKTIPTLWKTTKEFIEKHPEHLASPNMRQWLVNDKDEYNRCHFWSNFEIGDLNFFRSKAYLDYFDYLDHAGGFSMERWGDAPVHSIAAALFLKPEEIHWFHDIGYMHPPFLHCPKDSASRCACNPKDPNAFGNWKKLRPNWASE</sequence>
<dbReference type="GO" id="GO:0000032">
    <property type="term" value="P:cell wall mannoprotein biosynthetic process"/>
    <property type="evidence" value="ECO:0007669"/>
    <property type="project" value="TreeGrafter"/>
</dbReference>
<reference evidence="4 5" key="1">
    <citation type="submission" date="2021-12" db="EMBL/GenBank/DDBJ databases">
        <title>High titer production of polyol ester of fatty acids by Rhodotorula paludigena BS15 towards product separation-free biomass refinery.</title>
        <authorList>
            <person name="Mano J."/>
            <person name="Ono H."/>
            <person name="Tanaka T."/>
            <person name="Naito K."/>
            <person name="Sushida H."/>
            <person name="Ike M."/>
            <person name="Tokuyasu K."/>
            <person name="Kitaoka M."/>
        </authorList>
    </citation>
    <scope>NUCLEOTIDE SEQUENCE [LARGE SCALE GENOMIC DNA]</scope>
    <source>
        <strain evidence="4 5">BS15</strain>
    </source>
</reference>
<dbReference type="Pfam" id="PF01793">
    <property type="entry name" value="Glyco_transf_15"/>
    <property type="match status" value="1"/>
</dbReference>
<dbReference type="Gene3D" id="3.90.550.10">
    <property type="entry name" value="Spore Coat Polysaccharide Biosynthesis Protein SpsA, Chain A"/>
    <property type="match status" value="1"/>
</dbReference>
<evidence type="ECO:0000256" key="2">
    <source>
        <dbReference type="ARBA" id="ARBA00022679"/>
    </source>
</evidence>
<keyword evidence="3" id="KW-0812">Transmembrane</keyword>
<dbReference type="GO" id="GO:0006487">
    <property type="term" value="P:protein N-linked glycosylation"/>
    <property type="evidence" value="ECO:0007669"/>
    <property type="project" value="TreeGrafter"/>
</dbReference>
<name>A0AAV5GMC4_9BASI</name>
<evidence type="ECO:0000313" key="5">
    <source>
        <dbReference type="Proteomes" id="UP001342314"/>
    </source>
</evidence>
<feature type="transmembrane region" description="Helical" evidence="3">
    <location>
        <begin position="12"/>
        <end position="30"/>
    </location>
</feature>
<dbReference type="GO" id="GO:0005794">
    <property type="term" value="C:Golgi apparatus"/>
    <property type="evidence" value="ECO:0007669"/>
    <property type="project" value="TreeGrafter"/>
</dbReference>
<comment type="caution">
    <text evidence="4">The sequence shown here is derived from an EMBL/GenBank/DDBJ whole genome shotgun (WGS) entry which is preliminary data.</text>
</comment>
<dbReference type="GO" id="GO:0016020">
    <property type="term" value="C:membrane"/>
    <property type="evidence" value="ECO:0007669"/>
    <property type="project" value="InterPro"/>
</dbReference>
<keyword evidence="5" id="KW-1185">Reference proteome</keyword>
<dbReference type="SUPFAM" id="SSF53448">
    <property type="entry name" value="Nucleotide-diphospho-sugar transferases"/>
    <property type="match status" value="1"/>
</dbReference>
<accession>A0AAV5GMC4</accession>
<dbReference type="FunFam" id="3.90.550.10:FF:000051">
    <property type="entry name" value="Alpha-1,2-mannosyltransferase (Ktr4)"/>
    <property type="match status" value="1"/>
</dbReference>
<dbReference type="PANTHER" id="PTHR31121">
    <property type="entry name" value="ALPHA-1,2 MANNOSYLTRANSFERASE KTR1"/>
    <property type="match status" value="1"/>
</dbReference>
<protein>
    <submittedName>
        <fullName evidence="4">Uncharacterized protein</fullName>
    </submittedName>
</protein>
<organism evidence="4 5">
    <name type="scientific">Rhodotorula paludigena</name>
    <dbReference type="NCBI Taxonomy" id="86838"/>
    <lineage>
        <taxon>Eukaryota</taxon>
        <taxon>Fungi</taxon>
        <taxon>Dikarya</taxon>
        <taxon>Basidiomycota</taxon>
        <taxon>Pucciniomycotina</taxon>
        <taxon>Microbotryomycetes</taxon>
        <taxon>Sporidiobolales</taxon>
        <taxon>Sporidiobolaceae</taxon>
        <taxon>Rhodotorula</taxon>
    </lineage>
</organism>
<keyword evidence="3" id="KW-0472">Membrane</keyword>
<dbReference type="InterPro" id="IPR002685">
    <property type="entry name" value="Glyco_trans_15"/>
</dbReference>
<evidence type="ECO:0000313" key="4">
    <source>
        <dbReference type="EMBL" id="GJN93736.1"/>
    </source>
</evidence>
<gene>
    <name evidence="4" type="ORF">Rhopal_006793-T1</name>
</gene>
<proteinExistence type="inferred from homology"/>
<evidence type="ECO:0000256" key="1">
    <source>
        <dbReference type="ARBA" id="ARBA00007677"/>
    </source>
</evidence>
<dbReference type="Proteomes" id="UP001342314">
    <property type="component" value="Unassembled WGS sequence"/>
</dbReference>
<dbReference type="GO" id="GO:0000026">
    <property type="term" value="F:alpha-1,2-mannosyltransferase activity"/>
    <property type="evidence" value="ECO:0007669"/>
    <property type="project" value="TreeGrafter"/>
</dbReference>
<dbReference type="PANTHER" id="PTHR31121:SF6">
    <property type="entry name" value="ALPHA-1,2 MANNOSYLTRANSFERASE KTR1"/>
    <property type="match status" value="1"/>
</dbReference>
<evidence type="ECO:0000256" key="3">
    <source>
        <dbReference type="SAM" id="Phobius"/>
    </source>
</evidence>
<keyword evidence="3" id="KW-1133">Transmembrane helix</keyword>
<dbReference type="EMBL" id="BQKY01000015">
    <property type="protein sequence ID" value="GJN93736.1"/>
    <property type="molecule type" value="Genomic_DNA"/>
</dbReference>
<comment type="similarity">
    <text evidence="1">Belongs to the glycosyltransferase 15 family.</text>
</comment>
<keyword evidence="2" id="KW-0808">Transferase</keyword>
<dbReference type="AlphaFoldDB" id="A0AAV5GMC4"/>